<accession>A0A7T3RCP1</accession>
<evidence type="ECO:0000313" key="3">
    <source>
        <dbReference type="Proteomes" id="UP000595224"/>
    </source>
</evidence>
<dbReference type="Proteomes" id="UP000595224">
    <property type="component" value="Chromosome"/>
</dbReference>
<keyword evidence="3" id="KW-1185">Reference proteome</keyword>
<protein>
    <submittedName>
        <fullName evidence="2">Uncharacterized protein</fullName>
    </submittedName>
</protein>
<gene>
    <name evidence="2" type="ORF">IWA51_10620</name>
</gene>
<sequence>MEEQKTTGKGTRRLEPGSIDKTRRNIGPIDAREAEFMQKKLGGEVLQERSLPIEEINIPGKKRRPEVIRASGLSSSDISSRSASVTAISNTKQMGSVNQLISSSSQAKRRKTDEDLPAITARDEKLMDHLMMSHEYSIKPNYGIFNVFFRMSTKNRERVSRSFGEYFTKRHVDHMQTFISTIKTFIQLSPDIYKSKIAQEPDLKFKFLRTIGHWTMRDIKVLAIDVQNMSENLTVAMLIPFVRAVYHELITIYYIGEQQIPALIKEIYSDLTAFADSDQKKLQMLAKQGITEWIYIYNQIIKGMYPLLMRMCSSEYVEFPRFFTSQIAQILQFLNVGKFDLLLPEKKKKSAEDAKKREEERRKKAEESVHIAGKRDELVNTGLKILEQLFPQAGFSSLESHPDLYPYFQPIYKFRDGFNVVHPENPVQVTVILIRIIEDFFHGCRNINFNTKADQKLSSMGDDIVEAMNDWASYHEDLFDKKYGDYLSNYVNRIYTQKDYVSSQAGKENLNNILWRAKYYYLPHFKFNAPLIQKPVNDTKYKPLYSRTDFLKTVLSIIAGRIDEASAGKKAVLGVMNPWDRYQFDLPNSVSKRLDVLLGAKRSDAETAATNANLIKYTLCLISVLDWWINNPASPAYSTDPENLYRISEKDGGPQFSVEERSDQNQLFTDAIKKAIAARQNA</sequence>
<evidence type="ECO:0000313" key="2">
    <source>
        <dbReference type="EMBL" id="QQA00698.1"/>
    </source>
</evidence>
<dbReference type="RefSeq" id="WP_198442401.1">
    <property type="nucleotide sequence ID" value="NZ_CBCSHE010000008.1"/>
</dbReference>
<dbReference type="EMBL" id="CP064936">
    <property type="protein sequence ID" value="QQA00698.1"/>
    <property type="molecule type" value="Genomic_DNA"/>
</dbReference>
<proteinExistence type="predicted"/>
<feature type="compositionally biased region" description="Basic and acidic residues" evidence="1">
    <location>
        <begin position="1"/>
        <end position="23"/>
    </location>
</feature>
<feature type="region of interest" description="Disordered" evidence="1">
    <location>
        <begin position="1"/>
        <end position="29"/>
    </location>
</feature>
<evidence type="ECO:0000256" key="1">
    <source>
        <dbReference type="SAM" id="MobiDB-lite"/>
    </source>
</evidence>
<dbReference type="KEGG" id="tper:IWA51_10620"/>
<name>A0A7T3RCP1_9SPIR</name>
<organism evidence="2 3">
    <name type="scientific">Treponema peruense</name>
    <dbReference type="NCBI Taxonomy" id="2787628"/>
    <lineage>
        <taxon>Bacteria</taxon>
        <taxon>Pseudomonadati</taxon>
        <taxon>Spirochaetota</taxon>
        <taxon>Spirochaetia</taxon>
        <taxon>Spirochaetales</taxon>
        <taxon>Treponemataceae</taxon>
        <taxon>Treponema</taxon>
    </lineage>
</organism>
<reference evidence="2 3" key="1">
    <citation type="submission" date="2020-11" db="EMBL/GenBank/DDBJ databases">
        <title>Treponema Peruensis nv. sp., first commensal Treponema isolated from human feces.</title>
        <authorList>
            <person name="Belkhou C."/>
            <person name="Raes J."/>
        </authorList>
    </citation>
    <scope>NUCLEOTIDE SEQUENCE [LARGE SCALE GENOMIC DNA]</scope>
    <source>
        <strain evidence="2 3">RCC2812</strain>
    </source>
</reference>
<dbReference type="AlphaFoldDB" id="A0A7T3RCP1"/>